<dbReference type="NCBIfam" id="TIGR00706">
    <property type="entry name" value="SppA_dom"/>
    <property type="match status" value="1"/>
</dbReference>
<dbReference type="InterPro" id="IPR001907">
    <property type="entry name" value="ClpP"/>
</dbReference>
<dbReference type="CDD" id="cd07018">
    <property type="entry name" value="S49_SppA_67K_type"/>
    <property type="match status" value="1"/>
</dbReference>
<feature type="domain" description="Peptidase S49" evidence="9">
    <location>
        <begin position="144"/>
        <end position="288"/>
    </location>
</feature>
<gene>
    <name evidence="10" type="ORF">CRV09_00810</name>
</gene>
<dbReference type="Proteomes" id="UP000295937">
    <property type="component" value="Unassembled WGS sequence"/>
</dbReference>
<dbReference type="InterPro" id="IPR004634">
    <property type="entry name" value="Pept_S49_pIV"/>
</dbReference>
<dbReference type="InterPro" id="IPR047217">
    <property type="entry name" value="S49_SppA_67K_type_N"/>
</dbReference>
<dbReference type="Gene3D" id="6.20.330.10">
    <property type="match status" value="1"/>
</dbReference>
<evidence type="ECO:0000256" key="3">
    <source>
        <dbReference type="ARBA" id="ARBA00022670"/>
    </source>
</evidence>
<organism evidence="10 11">
    <name type="scientific">Candidatus Pantoea edessiphila</name>
    <dbReference type="NCBI Taxonomy" id="2044610"/>
    <lineage>
        <taxon>Bacteria</taxon>
        <taxon>Pseudomonadati</taxon>
        <taxon>Pseudomonadota</taxon>
        <taxon>Gammaproteobacteria</taxon>
        <taxon>Enterobacterales</taxon>
        <taxon>Erwiniaceae</taxon>
        <taxon>Pantoea</taxon>
    </lineage>
</organism>
<dbReference type="PANTHER" id="PTHR33209">
    <property type="entry name" value="PROTEASE 4"/>
    <property type="match status" value="1"/>
</dbReference>
<dbReference type="NCBIfam" id="TIGR00705">
    <property type="entry name" value="SppA_67K"/>
    <property type="match status" value="1"/>
</dbReference>
<evidence type="ECO:0000256" key="5">
    <source>
        <dbReference type="ARBA" id="ARBA00022825"/>
    </source>
</evidence>
<evidence type="ECO:0000313" key="11">
    <source>
        <dbReference type="Proteomes" id="UP000295937"/>
    </source>
</evidence>
<keyword evidence="3" id="KW-0645">Protease</keyword>
<evidence type="ECO:0000256" key="1">
    <source>
        <dbReference type="ARBA" id="ARBA00004370"/>
    </source>
</evidence>
<evidence type="ECO:0000256" key="8">
    <source>
        <dbReference type="SAM" id="Phobius"/>
    </source>
</evidence>
<dbReference type="Gene3D" id="3.90.226.10">
    <property type="entry name" value="2-enoyl-CoA Hydratase, Chain A, domain 1"/>
    <property type="match status" value="2"/>
</dbReference>
<dbReference type="OrthoDB" id="9764363at2"/>
<dbReference type="InterPro" id="IPR002142">
    <property type="entry name" value="Peptidase_S49"/>
</dbReference>
<dbReference type="EMBL" id="PDKR01000001">
    <property type="protein sequence ID" value="PPI88837.1"/>
    <property type="molecule type" value="Genomic_DNA"/>
</dbReference>
<dbReference type="GO" id="GO:0004252">
    <property type="term" value="F:serine-type endopeptidase activity"/>
    <property type="evidence" value="ECO:0007669"/>
    <property type="project" value="InterPro"/>
</dbReference>
<protein>
    <submittedName>
        <fullName evidence="10">Signal peptide peptidase SppA</fullName>
    </submittedName>
</protein>
<dbReference type="InterPro" id="IPR029045">
    <property type="entry name" value="ClpP/crotonase-like_dom_sf"/>
</dbReference>
<comment type="similarity">
    <text evidence="2">Belongs to the peptidase S49 family.</text>
</comment>
<sequence>MKRLWRIIAGIFKSIWLVLNFIRVFILNCFVLIAIMFCSTFILHLTNHSHNFPVINKGALKLDLKGILVDKMSVNSYINKIENKVLGKIDKKFNVYQNLIFDVVNLIRQAKDDSNITGIVLDLHDFQGGDQISLQYIGKTLREFRLSGKPIYAIGNNYNQAQYYLSSFANEIYLSPLGAVDLKGFATNELYYNQLLTKLKINSHVFRIGNYKSAVEPLLLDKMSDQIRTMDSHWLNQLWKSYLDTVSSNRKIKPKKLFPGASKIIEKLKKEQGDTAKYAFNNKLVDHIASIPVAEKDLINKFGLDTNTSSYFNTSIYNYKPKTNEIINQKLGNIAVIMVNGAISNNNKANSDNIVSNNIIEHIRNARLNPNIKSVVLYVNSPGGSVVASEAIRQELLALHEAKKPIVVSMGSVAASGGYWISTAADCIIANPNTITGSIGIFGAINTIERSLDSIGIHADGVSTSPLAKIFSTQKLPKEVEQIMQMSVNNGYNKFVDLVAKSRKKTFEQIDNIAQGRVWTGIDAKQNGLVDSLGDFDDAVKKAQELAKITTPKLVWYNDDSTLIDTLVKAFGSNKFFDLLNNLLNLNFGILKNEFILTDDLNDPQNRYAFCLDCNNLQK</sequence>
<dbReference type="Pfam" id="PF01343">
    <property type="entry name" value="Peptidase_S49"/>
    <property type="match status" value="2"/>
</dbReference>
<evidence type="ECO:0000313" key="10">
    <source>
        <dbReference type="EMBL" id="PPI88837.1"/>
    </source>
</evidence>
<keyword evidence="4" id="KW-0378">Hydrolase</keyword>
<evidence type="ECO:0000256" key="6">
    <source>
        <dbReference type="ARBA" id="ARBA00023136"/>
    </source>
</evidence>
<keyword evidence="8" id="KW-0812">Transmembrane</keyword>
<dbReference type="GO" id="GO:0004176">
    <property type="term" value="F:ATP-dependent peptidase activity"/>
    <property type="evidence" value="ECO:0007669"/>
    <property type="project" value="InterPro"/>
</dbReference>
<dbReference type="InterPro" id="IPR004635">
    <property type="entry name" value="Pept_S49_SppA"/>
</dbReference>
<keyword evidence="6 8" id="KW-0472">Membrane</keyword>
<feature type="transmembrane region" description="Helical" evidence="8">
    <location>
        <begin position="21"/>
        <end position="43"/>
    </location>
</feature>
<dbReference type="SUPFAM" id="SSF52096">
    <property type="entry name" value="ClpP/crotonase"/>
    <property type="match status" value="2"/>
</dbReference>
<dbReference type="AlphaFoldDB" id="A0A2P5T2M9"/>
<dbReference type="InterPro" id="IPR047272">
    <property type="entry name" value="S49_SppA_C"/>
</dbReference>
<feature type="active site" description="Proton donor/acceptor" evidence="7">
    <location>
        <position position="212"/>
    </location>
</feature>
<accession>A0A2P5T2M9</accession>
<proteinExistence type="inferred from homology"/>
<dbReference type="GO" id="GO:0016020">
    <property type="term" value="C:membrane"/>
    <property type="evidence" value="ECO:0007669"/>
    <property type="project" value="UniProtKB-SubCell"/>
</dbReference>
<dbReference type="PRINTS" id="PR00127">
    <property type="entry name" value="CLPPROTEASEP"/>
</dbReference>
<keyword evidence="5" id="KW-0720">Serine protease</keyword>
<evidence type="ECO:0000256" key="7">
    <source>
        <dbReference type="PIRSR" id="PIRSR001217-1"/>
    </source>
</evidence>
<feature type="domain" description="Peptidase S49" evidence="9">
    <location>
        <begin position="400"/>
        <end position="549"/>
    </location>
</feature>
<comment type="subcellular location">
    <subcellularLocation>
        <location evidence="1">Membrane</location>
    </subcellularLocation>
</comment>
<dbReference type="NCBIfam" id="NF008195">
    <property type="entry name" value="PRK10949.1"/>
    <property type="match status" value="1"/>
</dbReference>
<evidence type="ECO:0000256" key="2">
    <source>
        <dbReference type="ARBA" id="ARBA00008683"/>
    </source>
</evidence>
<dbReference type="GO" id="GO:0006465">
    <property type="term" value="P:signal peptide processing"/>
    <property type="evidence" value="ECO:0007669"/>
    <property type="project" value="InterPro"/>
</dbReference>
<dbReference type="CDD" id="cd07023">
    <property type="entry name" value="S49_Sppa_N_C"/>
    <property type="match status" value="1"/>
</dbReference>
<evidence type="ECO:0000256" key="4">
    <source>
        <dbReference type="ARBA" id="ARBA00022801"/>
    </source>
</evidence>
<dbReference type="RefSeq" id="WP_136132264.1">
    <property type="nucleotide sequence ID" value="NZ_PDKR01000001.1"/>
</dbReference>
<name>A0A2P5T2M9_9GAMM</name>
<reference evidence="10 11" key="1">
    <citation type="journal article" date="2018" name="Genome Biol. Evol.">
        <title>Cladogenesis and Genomic Streamlining in Extracellular Endosymbionts of Tropical Stink Bugs.</title>
        <authorList>
            <person name="Otero-Bravo A."/>
            <person name="Goffredi S."/>
            <person name="Sabree Z.L."/>
        </authorList>
    </citation>
    <scope>NUCLEOTIDE SEQUENCE [LARGE SCALE GENOMIC DNA]</scope>
    <source>
        <strain evidence="10 11">SoEO</strain>
    </source>
</reference>
<dbReference type="PIRSF" id="PIRSF001217">
    <property type="entry name" value="Protease_4_SppA"/>
    <property type="match status" value="1"/>
</dbReference>
<comment type="caution">
    <text evidence="10">The sequence shown here is derived from an EMBL/GenBank/DDBJ whole genome shotgun (WGS) entry which is preliminary data.</text>
</comment>
<feature type="active site" description="Nucleophile" evidence="7">
    <location>
        <position position="416"/>
    </location>
</feature>
<evidence type="ECO:0000259" key="9">
    <source>
        <dbReference type="Pfam" id="PF01343"/>
    </source>
</evidence>
<keyword evidence="8" id="KW-1133">Transmembrane helix</keyword>
<dbReference type="PANTHER" id="PTHR33209:SF1">
    <property type="entry name" value="PEPTIDASE S49 DOMAIN-CONTAINING PROTEIN"/>
    <property type="match status" value="1"/>
</dbReference>